<evidence type="ECO:0000313" key="2">
    <source>
        <dbReference type="Proteomes" id="UP000594638"/>
    </source>
</evidence>
<dbReference type="Proteomes" id="UP000594638">
    <property type="component" value="Unassembled WGS sequence"/>
</dbReference>
<gene>
    <name evidence="1" type="ORF">OLEA9_A070355</name>
</gene>
<dbReference type="EMBL" id="CACTIH010003540">
    <property type="protein sequence ID" value="CAA2977405.1"/>
    <property type="molecule type" value="Genomic_DNA"/>
</dbReference>
<proteinExistence type="predicted"/>
<feature type="non-terminal residue" evidence="1">
    <location>
        <position position="1"/>
    </location>
</feature>
<name>A0A8S0RE14_OLEEU</name>
<evidence type="ECO:0000313" key="1">
    <source>
        <dbReference type="EMBL" id="CAA2977405.1"/>
    </source>
</evidence>
<dbReference type="Gramene" id="OE9A070355T1">
    <property type="protein sequence ID" value="OE9A070355C1"/>
    <property type="gene ID" value="OE9A070355"/>
</dbReference>
<sequence>DIWREGDDKLILEQKRVWRDFFYMVDCGITTIRRKLSRDPKSISRLNLGPKFESLDMKSCWNAKVTSTIKTVDKTISSKSLDFSSMSKYFTTTAKS</sequence>
<feature type="non-terminal residue" evidence="1">
    <location>
        <position position="96"/>
    </location>
</feature>
<reference evidence="1 2" key="1">
    <citation type="submission" date="2019-12" db="EMBL/GenBank/DDBJ databases">
        <authorList>
            <person name="Alioto T."/>
            <person name="Alioto T."/>
            <person name="Gomez Garrido J."/>
        </authorList>
    </citation>
    <scope>NUCLEOTIDE SEQUENCE [LARGE SCALE GENOMIC DNA]</scope>
</reference>
<organism evidence="1 2">
    <name type="scientific">Olea europaea subsp. europaea</name>
    <dbReference type="NCBI Taxonomy" id="158383"/>
    <lineage>
        <taxon>Eukaryota</taxon>
        <taxon>Viridiplantae</taxon>
        <taxon>Streptophyta</taxon>
        <taxon>Embryophyta</taxon>
        <taxon>Tracheophyta</taxon>
        <taxon>Spermatophyta</taxon>
        <taxon>Magnoliopsida</taxon>
        <taxon>eudicotyledons</taxon>
        <taxon>Gunneridae</taxon>
        <taxon>Pentapetalae</taxon>
        <taxon>asterids</taxon>
        <taxon>lamiids</taxon>
        <taxon>Lamiales</taxon>
        <taxon>Oleaceae</taxon>
        <taxon>Oleeae</taxon>
        <taxon>Olea</taxon>
    </lineage>
</organism>
<keyword evidence="2" id="KW-1185">Reference proteome</keyword>
<accession>A0A8S0RE14</accession>
<comment type="caution">
    <text evidence="1">The sequence shown here is derived from an EMBL/GenBank/DDBJ whole genome shotgun (WGS) entry which is preliminary data.</text>
</comment>
<protein>
    <submittedName>
        <fullName evidence="1">Uncharacterized protein</fullName>
    </submittedName>
</protein>
<dbReference type="AlphaFoldDB" id="A0A8S0RE14"/>